<dbReference type="OrthoDB" id="57034at2157"/>
<dbReference type="Gene3D" id="1.10.3470.10">
    <property type="entry name" value="ABC transporter involved in vitamin B12 uptake, BtuC"/>
    <property type="match status" value="1"/>
</dbReference>
<feature type="transmembrane region" description="Helical" evidence="8">
    <location>
        <begin position="285"/>
        <end position="303"/>
    </location>
</feature>
<feature type="transmembrane region" description="Helical" evidence="8">
    <location>
        <begin position="255"/>
        <end position="273"/>
    </location>
</feature>
<dbReference type="FunFam" id="1.10.3470.10:FF:000001">
    <property type="entry name" value="Vitamin B12 ABC transporter permease BtuC"/>
    <property type="match status" value="1"/>
</dbReference>
<dbReference type="EMBL" id="CP011267">
    <property type="protein sequence ID" value="AKG91555.1"/>
    <property type="molecule type" value="Genomic_DNA"/>
</dbReference>
<evidence type="ECO:0000256" key="7">
    <source>
        <dbReference type="ARBA" id="ARBA00023136"/>
    </source>
</evidence>
<feature type="transmembrane region" description="Helical" evidence="8">
    <location>
        <begin position="47"/>
        <end position="67"/>
    </location>
</feature>
<name>A0A0F7IG42_9EURY</name>
<evidence type="ECO:0000256" key="2">
    <source>
        <dbReference type="ARBA" id="ARBA00007935"/>
    </source>
</evidence>
<keyword evidence="6 8" id="KW-1133">Transmembrane helix</keyword>
<dbReference type="PATRIC" id="fig|113653.22.peg.1123"/>
<sequence>MAKVLLVLVILLALSFLLSIGYGSSGFLLSFHDIQSKILDYRLRRTILAALVGASLSSAGCAMQSLFRNPLADPYIIGVSSGASAGASIAIVLGLASSSLSLMLFAFASSILTVYVVYRIGGSTTSSLLLAGIAVATFLTGLTSLLIYMAGESMHKVIFWIMGGFWTANWVKVGLMLFTAFLGIALLYVFAWRLNALLLGEEHAESVGIDVSKFRAVIVAISALLTASAVSVSGVIGFVGLIIPHTMRMLLGFDNRVLIPFSVLFAMGFMPLVDLVARVAVPGELPVGIITSMLGAPFFIYLLRRGTGFGA</sequence>
<dbReference type="InParanoid" id="A0A0F7IG42"/>
<keyword evidence="10" id="KW-1185">Reference proteome</keyword>
<dbReference type="KEGG" id="gah:GAH_01130"/>
<keyword evidence="7 8" id="KW-0472">Membrane</keyword>
<evidence type="ECO:0000313" key="10">
    <source>
        <dbReference type="Proteomes" id="UP000034723"/>
    </source>
</evidence>
<comment type="subcellular location">
    <subcellularLocation>
        <location evidence="1">Cell membrane</location>
        <topology evidence="1">Multi-pass membrane protein</topology>
    </subcellularLocation>
</comment>
<dbReference type="PANTHER" id="PTHR30472:SF25">
    <property type="entry name" value="ABC TRANSPORTER PERMEASE PROTEIN MJ0876-RELATED"/>
    <property type="match status" value="1"/>
</dbReference>
<dbReference type="InterPro" id="IPR000522">
    <property type="entry name" value="ABC_transptr_permease_BtuC"/>
</dbReference>
<evidence type="ECO:0000256" key="3">
    <source>
        <dbReference type="ARBA" id="ARBA00022448"/>
    </source>
</evidence>
<dbReference type="GO" id="GO:0033214">
    <property type="term" value="P:siderophore-iron import into cell"/>
    <property type="evidence" value="ECO:0007669"/>
    <property type="project" value="TreeGrafter"/>
</dbReference>
<evidence type="ECO:0000256" key="8">
    <source>
        <dbReference type="SAM" id="Phobius"/>
    </source>
</evidence>
<reference evidence="9 10" key="1">
    <citation type="submission" date="2015-04" db="EMBL/GenBank/DDBJ databases">
        <title>The complete genome sequence of the hyperthermophilic, obligate iron-reducing archaeon Geoglobus ahangari strain 234T.</title>
        <authorList>
            <person name="Manzella M.P."/>
            <person name="Holmes D.E."/>
            <person name="Rocheleau J.M."/>
            <person name="Chung A."/>
            <person name="Reguera G."/>
            <person name="Kashefi K."/>
        </authorList>
    </citation>
    <scope>NUCLEOTIDE SEQUENCE [LARGE SCALE GENOMIC DNA]</scope>
    <source>
        <strain evidence="9 10">234</strain>
    </source>
</reference>
<dbReference type="GO" id="GO:0022857">
    <property type="term" value="F:transmembrane transporter activity"/>
    <property type="evidence" value="ECO:0007669"/>
    <property type="project" value="InterPro"/>
</dbReference>
<feature type="transmembrane region" description="Helical" evidence="8">
    <location>
        <begin position="214"/>
        <end position="243"/>
    </location>
</feature>
<protein>
    <submittedName>
        <fullName evidence="9">ABC-type Fe3+-siderophore transport system, permease component</fullName>
    </submittedName>
</protein>
<dbReference type="STRING" id="113653.GAH_01130"/>
<dbReference type="Proteomes" id="UP000034723">
    <property type="component" value="Chromosome"/>
</dbReference>
<dbReference type="SUPFAM" id="SSF81345">
    <property type="entry name" value="ABC transporter involved in vitamin B12 uptake, BtuC"/>
    <property type="match status" value="1"/>
</dbReference>
<dbReference type="GO" id="GO:0005886">
    <property type="term" value="C:plasma membrane"/>
    <property type="evidence" value="ECO:0007669"/>
    <property type="project" value="UniProtKB-SubCell"/>
</dbReference>
<dbReference type="CDD" id="cd06550">
    <property type="entry name" value="TM_ABC_iron-siderophores_like"/>
    <property type="match status" value="1"/>
</dbReference>
<dbReference type="PANTHER" id="PTHR30472">
    <property type="entry name" value="FERRIC ENTEROBACTIN TRANSPORT SYSTEM PERMEASE PROTEIN"/>
    <property type="match status" value="1"/>
</dbReference>
<keyword evidence="5 8" id="KW-0812">Transmembrane</keyword>
<keyword evidence="4" id="KW-1003">Cell membrane</keyword>
<evidence type="ECO:0000256" key="1">
    <source>
        <dbReference type="ARBA" id="ARBA00004651"/>
    </source>
</evidence>
<gene>
    <name evidence="9" type="ORF">GAH_01130</name>
</gene>
<evidence type="ECO:0000313" key="9">
    <source>
        <dbReference type="EMBL" id="AKG91555.1"/>
    </source>
</evidence>
<dbReference type="HOGENOM" id="CLU_013016_0_2_2"/>
<feature type="transmembrane region" description="Helical" evidence="8">
    <location>
        <begin position="176"/>
        <end position="194"/>
    </location>
</feature>
<dbReference type="InterPro" id="IPR037294">
    <property type="entry name" value="ABC_BtuC-like"/>
</dbReference>
<dbReference type="Pfam" id="PF01032">
    <property type="entry name" value="FecCD"/>
    <property type="match status" value="1"/>
</dbReference>
<accession>A0A0F7IG42</accession>
<feature type="transmembrane region" description="Helical" evidence="8">
    <location>
        <begin position="128"/>
        <end position="148"/>
    </location>
</feature>
<organism evidence="9 10">
    <name type="scientific">Geoglobus ahangari</name>
    <dbReference type="NCBI Taxonomy" id="113653"/>
    <lineage>
        <taxon>Archaea</taxon>
        <taxon>Methanobacteriati</taxon>
        <taxon>Methanobacteriota</taxon>
        <taxon>Archaeoglobi</taxon>
        <taxon>Archaeoglobales</taxon>
        <taxon>Archaeoglobaceae</taxon>
        <taxon>Geoglobus</taxon>
    </lineage>
</organism>
<evidence type="ECO:0000256" key="5">
    <source>
        <dbReference type="ARBA" id="ARBA00022692"/>
    </source>
</evidence>
<evidence type="ECO:0000256" key="6">
    <source>
        <dbReference type="ARBA" id="ARBA00022989"/>
    </source>
</evidence>
<keyword evidence="3" id="KW-0813">Transport</keyword>
<feature type="transmembrane region" description="Helical" evidence="8">
    <location>
        <begin position="74"/>
        <end position="96"/>
    </location>
</feature>
<proteinExistence type="inferred from homology"/>
<comment type="similarity">
    <text evidence="2">Belongs to the binding-protein-dependent transport system permease family. FecCD subfamily.</text>
</comment>
<feature type="transmembrane region" description="Helical" evidence="8">
    <location>
        <begin position="102"/>
        <end position="121"/>
    </location>
</feature>
<evidence type="ECO:0000256" key="4">
    <source>
        <dbReference type="ARBA" id="ARBA00022475"/>
    </source>
</evidence>
<dbReference type="AlphaFoldDB" id="A0A0F7IG42"/>